<feature type="domain" description="Protein kinase" evidence="8">
    <location>
        <begin position="435"/>
        <end position="714"/>
    </location>
</feature>
<keyword evidence="6" id="KW-1133">Transmembrane helix</keyword>
<evidence type="ECO:0000313" key="10">
    <source>
        <dbReference type="Proteomes" id="UP000623129"/>
    </source>
</evidence>
<protein>
    <submittedName>
        <fullName evidence="9">Putative serine/threonine-protein kinase-like protein CCR3</fullName>
    </submittedName>
</protein>
<proteinExistence type="predicted"/>
<dbReference type="OrthoDB" id="654121at2759"/>
<dbReference type="Proteomes" id="UP000623129">
    <property type="component" value="Unassembled WGS sequence"/>
</dbReference>
<dbReference type="Gene3D" id="3.30.200.20">
    <property type="entry name" value="Phosphorylase Kinase, domain 1"/>
    <property type="match status" value="1"/>
</dbReference>
<dbReference type="InterPro" id="IPR008271">
    <property type="entry name" value="Ser/Thr_kinase_AS"/>
</dbReference>
<dbReference type="AlphaFoldDB" id="A0A833VEH9"/>
<keyword evidence="10" id="KW-1185">Reference proteome</keyword>
<dbReference type="PANTHER" id="PTHR46146">
    <property type="entry name" value="SERINE/THREONINE-PROTEIN KINASE-LIKE PROTEIN CCR4"/>
    <property type="match status" value="1"/>
</dbReference>
<evidence type="ECO:0000313" key="9">
    <source>
        <dbReference type="EMBL" id="KAF3322785.1"/>
    </source>
</evidence>
<keyword evidence="4 5" id="KW-0067">ATP-binding</keyword>
<dbReference type="InterPro" id="IPR000719">
    <property type="entry name" value="Prot_kinase_dom"/>
</dbReference>
<evidence type="ECO:0000256" key="1">
    <source>
        <dbReference type="ARBA" id="ARBA00022679"/>
    </source>
</evidence>
<keyword evidence="6" id="KW-0812">Transmembrane</keyword>
<dbReference type="CDD" id="cd14066">
    <property type="entry name" value="STKc_IRAK"/>
    <property type="match status" value="1"/>
</dbReference>
<feature type="binding site" evidence="5">
    <location>
        <position position="463"/>
    </location>
    <ligand>
        <name>ATP</name>
        <dbReference type="ChEBI" id="CHEBI:30616"/>
    </ligand>
</feature>
<dbReference type="SUPFAM" id="SSF50985">
    <property type="entry name" value="RCC1/BLIP-II"/>
    <property type="match status" value="1"/>
</dbReference>
<evidence type="ECO:0000256" key="6">
    <source>
        <dbReference type="SAM" id="Phobius"/>
    </source>
</evidence>
<dbReference type="Gene3D" id="2.130.10.30">
    <property type="entry name" value="Regulator of chromosome condensation 1/beta-lactamase-inhibitor protein II"/>
    <property type="match status" value="1"/>
</dbReference>
<dbReference type="InterPro" id="IPR009091">
    <property type="entry name" value="RCC1/BLIP-II"/>
</dbReference>
<comment type="caution">
    <text evidence="9">The sequence shown here is derived from an EMBL/GenBank/DDBJ whole genome shotgun (WGS) entry which is preliminary data.</text>
</comment>
<keyword evidence="3 9" id="KW-0418">Kinase</keyword>
<dbReference type="PROSITE" id="PS00108">
    <property type="entry name" value="PROTEIN_KINASE_ST"/>
    <property type="match status" value="1"/>
</dbReference>
<keyword evidence="2 5" id="KW-0547">Nucleotide-binding</keyword>
<evidence type="ECO:0000256" key="5">
    <source>
        <dbReference type="PROSITE-ProRule" id="PRU10141"/>
    </source>
</evidence>
<reference evidence="9" key="1">
    <citation type="submission" date="2020-01" db="EMBL/GenBank/DDBJ databases">
        <title>Genome sequence of Kobresia littledalei, the first chromosome-level genome in the family Cyperaceae.</title>
        <authorList>
            <person name="Qu G."/>
        </authorList>
    </citation>
    <scope>NUCLEOTIDE SEQUENCE</scope>
    <source>
        <strain evidence="9">C.B.Clarke</strain>
        <tissue evidence="9">Leaf</tissue>
    </source>
</reference>
<dbReference type="Gene3D" id="1.10.510.10">
    <property type="entry name" value="Transferase(Phosphotransferase) domain 1"/>
    <property type="match status" value="1"/>
</dbReference>
<dbReference type="PROSITE" id="PS00107">
    <property type="entry name" value="PROTEIN_KINASE_ATP"/>
    <property type="match status" value="1"/>
</dbReference>
<dbReference type="SUPFAM" id="SSF56112">
    <property type="entry name" value="Protein kinase-like (PK-like)"/>
    <property type="match status" value="1"/>
</dbReference>
<feature type="signal peptide" evidence="7">
    <location>
        <begin position="1"/>
        <end position="19"/>
    </location>
</feature>
<feature type="transmembrane region" description="Helical" evidence="6">
    <location>
        <begin position="372"/>
        <end position="394"/>
    </location>
</feature>
<keyword evidence="1" id="KW-0808">Transferase</keyword>
<dbReference type="InterPro" id="IPR017441">
    <property type="entry name" value="Protein_kinase_ATP_BS"/>
</dbReference>
<feature type="chain" id="PRO_5032422949" evidence="7">
    <location>
        <begin position="20"/>
        <end position="725"/>
    </location>
</feature>
<dbReference type="PROSITE" id="PS50011">
    <property type="entry name" value="PROTEIN_KINASE_DOM"/>
    <property type="match status" value="1"/>
</dbReference>
<organism evidence="9 10">
    <name type="scientific">Carex littledalei</name>
    <dbReference type="NCBI Taxonomy" id="544730"/>
    <lineage>
        <taxon>Eukaryota</taxon>
        <taxon>Viridiplantae</taxon>
        <taxon>Streptophyta</taxon>
        <taxon>Embryophyta</taxon>
        <taxon>Tracheophyta</taxon>
        <taxon>Spermatophyta</taxon>
        <taxon>Magnoliopsida</taxon>
        <taxon>Liliopsida</taxon>
        <taxon>Poales</taxon>
        <taxon>Cyperaceae</taxon>
        <taxon>Cyperoideae</taxon>
        <taxon>Cariceae</taxon>
        <taxon>Carex</taxon>
        <taxon>Carex subgen. Euthyceras</taxon>
    </lineage>
</organism>
<sequence>MAPKLLLLLPALFFSLVLLMVPYYCIVDPTSTTLAISQATGTVCGIMAGSQNRSIQCTTLQDLAELNASFPINSTLSFFSISGGHNFICSLRSGGASFFCWDGIRQRINRVYSGPTALSILSVGARHVAAIDRNRTKIRWWRYGCNRHDPRCHQFPKSVDGEYHSLTSGDVFTCAISGAHSVHCWGPRAKSIQRRFAGEQMRSLTAGGGRMCGLNMTGHLICTGNQSNVPSGGSFEFTSLAIGGSQTCAIRRRNGTVVCWGQHGSYLPMGSTGFEFLVAGGNLTCGLTTDAFNIACWGLNGRNWSAVTLSMPKILPGVCVADETVCSCGVYPDSGDLCGGSGVICMDSCPFSTTIEMLHAPSKTIWEMLGKWWFVYAIFGIVFAIVGISINVCMKMKWCEVREISGSIPIGPTFPVMDNVQVFSFNELMTATNNFFWGFQIGAGGFGRVYRGRLSDGRLVAVKRCITTGSNLETGFKAEVETQAKARHVNVVSLLGYCTENNARLCVFEFMQNKDLLRYIHPRTWFKRSPLFSSWKMRTKVLLDAARGIEYLHRYCEPPIIHRDIKSSNILLDENWVAKISDFGLAVFGPKPGHDRVNVATMTGTTGYMDPDFNVDVPFVTQQSDVYSFGVVILEVVTGQKAYNSSDDTQLATFAAQRIATGRLTEVLDKRLDLPVGREREAIEMVAQLAQQCVASGLQRPKINAVVTELENAVARFDQPEAIDN</sequence>
<evidence type="ECO:0000256" key="4">
    <source>
        <dbReference type="ARBA" id="ARBA00022840"/>
    </source>
</evidence>
<dbReference type="GO" id="GO:0004672">
    <property type="term" value="F:protein kinase activity"/>
    <property type="evidence" value="ECO:0007669"/>
    <property type="project" value="InterPro"/>
</dbReference>
<dbReference type="PANTHER" id="PTHR46146:SF3">
    <property type="entry name" value="SERINE_THREONINE-PROTEIN KINASE-LIKE PROTEIN CCR3-RELATED"/>
    <property type="match status" value="1"/>
</dbReference>
<evidence type="ECO:0000256" key="7">
    <source>
        <dbReference type="SAM" id="SignalP"/>
    </source>
</evidence>
<keyword evidence="7" id="KW-0732">Signal</keyword>
<evidence type="ECO:0000256" key="2">
    <source>
        <dbReference type="ARBA" id="ARBA00022741"/>
    </source>
</evidence>
<dbReference type="InterPro" id="IPR011009">
    <property type="entry name" value="Kinase-like_dom_sf"/>
</dbReference>
<dbReference type="SMART" id="SM00220">
    <property type="entry name" value="S_TKc"/>
    <property type="match status" value="1"/>
</dbReference>
<evidence type="ECO:0000256" key="3">
    <source>
        <dbReference type="ARBA" id="ARBA00022777"/>
    </source>
</evidence>
<dbReference type="GO" id="GO:0005524">
    <property type="term" value="F:ATP binding"/>
    <property type="evidence" value="ECO:0007669"/>
    <property type="project" value="UniProtKB-UniRule"/>
</dbReference>
<accession>A0A833VEH9</accession>
<name>A0A833VEH9_9POAL</name>
<dbReference type="Pfam" id="PF00069">
    <property type="entry name" value="Pkinase"/>
    <property type="match status" value="1"/>
</dbReference>
<keyword evidence="6" id="KW-0472">Membrane</keyword>
<evidence type="ECO:0000259" key="8">
    <source>
        <dbReference type="PROSITE" id="PS50011"/>
    </source>
</evidence>
<dbReference type="EMBL" id="SWLB01000024">
    <property type="protein sequence ID" value="KAF3322785.1"/>
    <property type="molecule type" value="Genomic_DNA"/>
</dbReference>
<gene>
    <name evidence="9" type="ORF">FCM35_KLT12774</name>
</gene>